<dbReference type="InterPro" id="IPR000793">
    <property type="entry name" value="ATP_synth_asu_C"/>
</dbReference>
<evidence type="ECO:0000256" key="9">
    <source>
        <dbReference type="ARBA" id="ARBA00023196"/>
    </source>
</evidence>
<organism evidence="15">
    <name type="scientific">Ailuropoda melanoleuca</name>
    <name type="common">Giant panda</name>
    <dbReference type="NCBI Taxonomy" id="9646"/>
    <lineage>
        <taxon>Eukaryota</taxon>
        <taxon>Metazoa</taxon>
        <taxon>Chordata</taxon>
        <taxon>Craniata</taxon>
        <taxon>Vertebrata</taxon>
        <taxon>Euteleostomi</taxon>
        <taxon>Mammalia</taxon>
        <taxon>Eutheria</taxon>
        <taxon>Laurasiatheria</taxon>
        <taxon>Carnivora</taxon>
        <taxon>Caniformia</taxon>
        <taxon>Ursidae</taxon>
        <taxon>Ailuropoda</taxon>
    </lineage>
</organism>
<dbReference type="EMBL" id="GL193584">
    <property type="protein sequence ID" value="EFB22089.1"/>
    <property type="molecule type" value="Genomic_DNA"/>
</dbReference>
<feature type="domain" description="ATP synthase alpha subunit C-terminal" evidence="14">
    <location>
        <begin position="159"/>
        <end position="238"/>
    </location>
</feature>
<dbReference type="SUPFAM" id="SSF47917">
    <property type="entry name" value="C-terminal domain of alpha and beta subunits of F1 ATP synthase"/>
    <property type="match status" value="1"/>
</dbReference>
<protein>
    <recommendedName>
        <fullName evidence="12">ATP synthase F(1) complex subunit alpha, mitochondrial</fullName>
    </recommendedName>
    <alternativeName>
        <fullName evidence="11">ATP synthase F1 subunit alpha</fullName>
    </alternativeName>
</protein>
<dbReference type="Gene3D" id="3.40.50.300">
    <property type="entry name" value="P-loop containing nucleotide triphosphate hydrolases"/>
    <property type="match status" value="1"/>
</dbReference>
<evidence type="ECO:0000256" key="5">
    <source>
        <dbReference type="ARBA" id="ARBA00022781"/>
    </source>
</evidence>
<evidence type="ECO:0000256" key="2">
    <source>
        <dbReference type="ARBA" id="ARBA00008936"/>
    </source>
</evidence>
<keyword evidence="9" id="KW-0139">CF(1)</keyword>
<keyword evidence="7" id="KW-0406">Ion transport</keyword>
<gene>
    <name evidence="15" type="ORF">PANDA_017165</name>
</gene>
<keyword evidence="10" id="KW-0066">ATP synthesis</keyword>
<evidence type="ECO:0000256" key="1">
    <source>
        <dbReference type="ARBA" id="ARBA00004370"/>
    </source>
</evidence>
<proteinExistence type="inferred from homology"/>
<evidence type="ECO:0000256" key="4">
    <source>
        <dbReference type="ARBA" id="ARBA00022741"/>
    </source>
</evidence>
<name>D2HX54_AILME</name>
<dbReference type="InterPro" id="IPR038376">
    <property type="entry name" value="ATP_synth_asu_C_sf"/>
</dbReference>
<evidence type="ECO:0000256" key="7">
    <source>
        <dbReference type="ARBA" id="ARBA00023065"/>
    </source>
</evidence>
<evidence type="ECO:0000256" key="11">
    <source>
        <dbReference type="ARBA" id="ARBA00031240"/>
    </source>
</evidence>
<feature type="domain" description="ATPase F1/V1/A1 complex alpha/beta subunit nucleotide-binding" evidence="13">
    <location>
        <begin position="68"/>
        <end position="152"/>
    </location>
</feature>
<dbReference type="InParanoid" id="D2HX54"/>
<dbReference type="SUPFAM" id="SSF52540">
    <property type="entry name" value="P-loop containing nucleoside triphosphate hydrolases"/>
    <property type="match status" value="1"/>
</dbReference>
<dbReference type="FunFam" id="3.40.50.300:FF:002432">
    <property type="entry name" value="ATP synthase subunit alpha, mitochondrial"/>
    <property type="match status" value="1"/>
</dbReference>
<keyword evidence="5" id="KW-0375">Hydrogen ion transport</keyword>
<accession>D2HX54</accession>
<dbReference type="Pfam" id="PF00306">
    <property type="entry name" value="ATP-synt_ab_C"/>
    <property type="match status" value="1"/>
</dbReference>
<evidence type="ECO:0000256" key="8">
    <source>
        <dbReference type="ARBA" id="ARBA00023136"/>
    </source>
</evidence>
<comment type="subcellular location">
    <subcellularLocation>
        <location evidence="1">Membrane</location>
    </subcellularLocation>
</comment>
<evidence type="ECO:0000259" key="13">
    <source>
        <dbReference type="Pfam" id="PF00006"/>
    </source>
</evidence>
<keyword evidence="4" id="KW-0547">Nucleotide-binding</keyword>
<evidence type="ECO:0000259" key="14">
    <source>
        <dbReference type="Pfam" id="PF00306"/>
    </source>
</evidence>
<dbReference type="GO" id="GO:0043531">
    <property type="term" value="F:ADP binding"/>
    <property type="evidence" value="ECO:0007669"/>
    <property type="project" value="TreeGrafter"/>
</dbReference>
<dbReference type="PANTHER" id="PTHR48082:SF2">
    <property type="entry name" value="ATP SYNTHASE SUBUNIT ALPHA, MITOCHONDRIAL"/>
    <property type="match status" value="1"/>
</dbReference>
<comment type="similarity">
    <text evidence="2">Belongs to the ATPase alpha/beta chains family.</text>
</comment>
<keyword evidence="6" id="KW-0067">ATP-binding</keyword>
<evidence type="ECO:0000256" key="3">
    <source>
        <dbReference type="ARBA" id="ARBA00022448"/>
    </source>
</evidence>
<keyword evidence="3" id="KW-0813">Transport</keyword>
<dbReference type="GO" id="GO:0046933">
    <property type="term" value="F:proton-transporting ATP synthase activity, rotational mechanism"/>
    <property type="evidence" value="ECO:0007669"/>
    <property type="project" value="InterPro"/>
</dbReference>
<dbReference type="InterPro" id="IPR027417">
    <property type="entry name" value="P-loop_NTPase"/>
</dbReference>
<evidence type="ECO:0000256" key="10">
    <source>
        <dbReference type="ARBA" id="ARBA00023310"/>
    </source>
</evidence>
<dbReference type="GO" id="GO:0045259">
    <property type="term" value="C:proton-transporting ATP synthase complex"/>
    <property type="evidence" value="ECO:0007669"/>
    <property type="project" value="UniProtKB-KW"/>
</dbReference>
<evidence type="ECO:0000313" key="15">
    <source>
        <dbReference type="EMBL" id="EFB22089.1"/>
    </source>
</evidence>
<dbReference type="AlphaFoldDB" id="D2HX54"/>
<evidence type="ECO:0000256" key="6">
    <source>
        <dbReference type="ARBA" id="ARBA00022840"/>
    </source>
</evidence>
<sequence length="262" mass="28657">MALALPRRAGLVSENALGSPFTAARNFHASNARLQKTGTAEEPSTLEEHILGADTSVHLPYPAPYSGCSAGAYMSLLLRRPPDREAYPGEVFYLHSRLPERAAKVNDSFGGGSLTALPVIETQADVISITDGQIFRETELFYESTCPAINVALESWCSTELPNQEQYSPTATEEQGAVIYAGLRGCLDKLEPSKITEFEPVCLAHVVSQHQALLGNIRTDERISEQSGAKLKEIVTNFLAGFEAYTPVESHEIPVWFCRPLF</sequence>
<dbReference type="PANTHER" id="PTHR48082">
    <property type="entry name" value="ATP SYNTHASE SUBUNIT ALPHA, MITOCHONDRIAL"/>
    <property type="match status" value="1"/>
</dbReference>
<keyword evidence="8" id="KW-0472">Membrane</keyword>
<reference evidence="15" key="1">
    <citation type="journal article" date="2010" name="Nature">
        <title>The sequence and de novo assembly of the giant panda genome.</title>
        <authorList>
            <person name="Li R."/>
            <person name="Fan W."/>
            <person name="Tian G."/>
            <person name="Zhu H."/>
            <person name="He L."/>
            <person name="Cai J."/>
            <person name="Huang Q."/>
            <person name="Cai Q."/>
            <person name="Li B."/>
            <person name="Bai Y."/>
            <person name="Zhang Z."/>
            <person name="Zhang Y."/>
            <person name="Wang W."/>
            <person name="Li J."/>
            <person name="Wei F."/>
            <person name="Li H."/>
            <person name="Jian M."/>
            <person name="Li J."/>
            <person name="Zhang Z."/>
            <person name="Nielsen R."/>
            <person name="Li D."/>
            <person name="Gu W."/>
            <person name="Yang Z."/>
            <person name="Xuan Z."/>
            <person name="Ryder O.A."/>
            <person name="Leung F.C."/>
            <person name="Zhou Y."/>
            <person name="Cao J."/>
            <person name="Sun X."/>
            <person name="Fu Y."/>
            <person name="Fang X."/>
            <person name="Guo X."/>
            <person name="Wang B."/>
            <person name="Hou R."/>
            <person name="Shen F."/>
            <person name="Mu B."/>
            <person name="Ni P."/>
            <person name="Lin R."/>
            <person name="Qian W."/>
            <person name="Wang G."/>
            <person name="Yu C."/>
            <person name="Nie W."/>
            <person name="Wang J."/>
            <person name="Wu Z."/>
            <person name="Liang H."/>
            <person name="Min J."/>
            <person name="Wu Q."/>
            <person name="Cheng S."/>
            <person name="Ruan J."/>
            <person name="Wang M."/>
            <person name="Shi Z."/>
            <person name="Wen M."/>
            <person name="Liu B."/>
            <person name="Ren X."/>
            <person name="Zheng H."/>
            <person name="Dong D."/>
            <person name="Cook K."/>
            <person name="Shan G."/>
            <person name="Zhang H."/>
            <person name="Kosiol C."/>
            <person name="Xie X."/>
            <person name="Lu Z."/>
            <person name="Zheng H."/>
            <person name="Li Y."/>
            <person name="Steiner C.C."/>
            <person name="Lam T.T."/>
            <person name="Lin S."/>
            <person name="Zhang Q."/>
            <person name="Li G."/>
            <person name="Tian J."/>
            <person name="Gong T."/>
            <person name="Liu H."/>
            <person name="Zhang D."/>
            <person name="Fang L."/>
            <person name="Ye C."/>
            <person name="Zhang J."/>
            <person name="Hu W."/>
            <person name="Xu A."/>
            <person name="Ren Y."/>
            <person name="Zhang G."/>
            <person name="Bruford M.W."/>
            <person name="Li Q."/>
            <person name="Ma L."/>
            <person name="Guo Y."/>
            <person name="An N."/>
            <person name="Hu Y."/>
            <person name="Zheng Y."/>
            <person name="Shi Y."/>
            <person name="Li Z."/>
            <person name="Liu Q."/>
            <person name="Chen Y."/>
            <person name="Zhao J."/>
            <person name="Qu N."/>
            <person name="Zhao S."/>
            <person name="Tian F."/>
            <person name="Wang X."/>
            <person name="Wang H."/>
            <person name="Xu L."/>
            <person name="Liu X."/>
            <person name="Vinar T."/>
            <person name="Wang Y."/>
            <person name="Lam T.W."/>
            <person name="Yiu S.M."/>
            <person name="Liu S."/>
            <person name="Zhang H."/>
            <person name="Li D."/>
            <person name="Huang Y."/>
            <person name="Wang X."/>
            <person name="Yang G."/>
            <person name="Jiang Z."/>
            <person name="Wang J."/>
            <person name="Qin N."/>
            <person name="Li L."/>
            <person name="Li J."/>
            <person name="Bolund L."/>
            <person name="Kristiansen K."/>
            <person name="Wong G.K."/>
            <person name="Olson M."/>
            <person name="Zhang X."/>
            <person name="Li S."/>
            <person name="Yang H."/>
            <person name="Wang J."/>
            <person name="Wang J."/>
        </authorList>
    </citation>
    <scope>NUCLEOTIDE SEQUENCE [LARGE SCALE GENOMIC DNA]</scope>
</reference>
<dbReference type="InterPro" id="IPR005294">
    <property type="entry name" value="ATP_synth_F1_asu"/>
</dbReference>
<dbReference type="Gene3D" id="1.20.150.20">
    <property type="entry name" value="ATP synthase alpha/beta chain, C-terminal domain"/>
    <property type="match status" value="1"/>
</dbReference>
<dbReference type="GO" id="GO:0005524">
    <property type="term" value="F:ATP binding"/>
    <property type="evidence" value="ECO:0007669"/>
    <property type="project" value="UniProtKB-KW"/>
</dbReference>
<dbReference type="Pfam" id="PF00006">
    <property type="entry name" value="ATP-synt_ab"/>
    <property type="match status" value="1"/>
</dbReference>
<evidence type="ECO:0000256" key="12">
    <source>
        <dbReference type="ARBA" id="ARBA00069519"/>
    </source>
</evidence>
<dbReference type="InterPro" id="IPR000194">
    <property type="entry name" value="ATPase_F1/V1/A1_a/bsu_nucl-bd"/>
</dbReference>